<dbReference type="CDD" id="cd02792">
    <property type="entry name" value="MopB_CT_Formate-Dh-Na-like"/>
    <property type="match status" value="1"/>
</dbReference>
<gene>
    <name evidence="10" type="ORF">EK0264_09655</name>
</gene>
<evidence type="ECO:0000256" key="5">
    <source>
        <dbReference type="ARBA" id="ARBA00022723"/>
    </source>
</evidence>
<organism evidence="10 11">
    <name type="scientific">Epidermidibacterium keratini</name>
    <dbReference type="NCBI Taxonomy" id="1891644"/>
    <lineage>
        <taxon>Bacteria</taxon>
        <taxon>Bacillati</taxon>
        <taxon>Actinomycetota</taxon>
        <taxon>Actinomycetes</taxon>
        <taxon>Sporichthyales</taxon>
        <taxon>Sporichthyaceae</taxon>
        <taxon>Epidermidibacterium</taxon>
    </lineage>
</organism>
<keyword evidence="11" id="KW-1185">Reference proteome</keyword>
<dbReference type="InterPro" id="IPR048158">
    <property type="entry name" value="Formate_DH_Act"/>
</dbReference>
<evidence type="ECO:0000256" key="3">
    <source>
        <dbReference type="ARBA" id="ARBA00010312"/>
    </source>
</evidence>
<proteinExistence type="inferred from homology"/>
<evidence type="ECO:0000256" key="1">
    <source>
        <dbReference type="ARBA" id="ARBA00001966"/>
    </source>
</evidence>
<comment type="subcellular location">
    <subcellularLocation>
        <location evidence="2">Cell envelope</location>
    </subcellularLocation>
</comment>
<evidence type="ECO:0000259" key="9">
    <source>
        <dbReference type="Pfam" id="PF01568"/>
    </source>
</evidence>
<comment type="similarity">
    <text evidence="3">Belongs to the prokaryotic molybdopterin-containing oxidoreductase family.</text>
</comment>
<dbReference type="InterPro" id="IPR006657">
    <property type="entry name" value="MoPterin_dinucl-bd_dom"/>
</dbReference>
<evidence type="ECO:0000259" key="8">
    <source>
        <dbReference type="Pfam" id="PF00384"/>
    </source>
</evidence>
<protein>
    <submittedName>
        <fullName evidence="10">Molybdopterin-dependent oxidoreductase</fullName>
    </submittedName>
</protein>
<dbReference type="Proteomes" id="UP000463857">
    <property type="component" value="Chromosome"/>
</dbReference>
<feature type="compositionally biased region" description="Low complexity" evidence="7">
    <location>
        <begin position="904"/>
        <end position="916"/>
    </location>
</feature>
<feature type="region of interest" description="Disordered" evidence="7">
    <location>
        <begin position="890"/>
        <end position="932"/>
    </location>
</feature>
<feature type="compositionally biased region" description="Basic and acidic residues" evidence="7">
    <location>
        <begin position="144"/>
        <end position="156"/>
    </location>
</feature>
<reference evidence="10 11" key="1">
    <citation type="journal article" date="2018" name="Int. J. Syst. Evol. Microbiol.">
        <title>Epidermidibacterium keratini gen. nov., sp. nov., a member of the family Sporichthyaceae, isolated from keratin epidermis.</title>
        <authorList>
            <person name="Lee D.G."/>
            <person name="Trujillo M.E."/>
            <person name="Kang S."/>
            <person name="Nam J.J."/>
            <person name="Kim Y.J."/>
        </authorList>
    </citation>
    <scope>NUCLEOTIDE SEQUENCE [LARGE SCALE GENOMIC DNA]</scope>
    <source>
        <strain evidence="10 11">EPI-7</strain>
    </source>
</reference>
<dbReference type="OrthoDB" id="9759518at2"/>
<dbReference type="GO" id="GO:0030313">
    <property type="term" value="C:cell envelope"/>
    <property type="evidence" value="ECO:0007669"/>
    <property type="project" value="UniProtKB-SubCell"/>
</dbReference>
<evidence type="ECO:0000313" key="11">
    <source>
        <dbReference type="Proteomes" id="UP000463857"/>
    </source>
</evidence>
<evidence type="ECO:0000256" key="4">
    <source>
        <dbReference type="ARBA" id="ARBA00022485"/>
    </source>
</evidence>
<dbReference type="SUPFAM" id="SSF53706">
    <property type="entry name" value="Formate dehydrogenase/DMSO reductase, domains 1-3"/>
    <property type="match status" value="1"/>
</dbReference>
<dbReference type="Gene3D" id="3.40.228.10">
    <property type="entry name" value="Dimethylsulfoxide Reductase, domain 2"/>
    <property type="match status" value="2"/>
</dbReference>
<dbReference type="GO" id="GO:0009061">
    <property type="term" value="P:anaerobic respiration"/>
    <property type="evidence" value="ECO:0007669"/>
    <property type="project" value="TreeGrafter"/>
</dbReference>
<dbReference type="InterPro" id="IPR006656">
    <property type="entry name" value="Mopterin_OxRdtase"/>
</dbReference>
<keyword evidence="4" id="KW-0408">Iron</keyword>
<evidence type="ECO:0000256" key="6">
    <source>
        <dbReference type="ARBA" id="ARBA00023002"/>
    </source>
</evidence>
<keyword evidence="6" id="KW-0560">Oxidoreductase</keyword>
<keyword evidence="4" id="KW-0004">4Fe-4S</keyword>
<feature type="region of interest" description="Disordered" evidence="7">
    <location>
        <begin position="140"/>
        <end position="175"/>
    </location>
</feature>
<dbReference type="NCBIfam" id="NF041513">
    <property type="entry name" value="formate_DH_Act"/>
    <property type="match status" value="1"/>
</dbReference>
<evidence type="ECO:0000256" key="2">
    <source>
        <dbReference type="ARBA" id="ARBA00004196"/>
    </source>
</evidence>
<sequence length="932" mass="102686">MGASYGRGGATQTLQDMANSDCIVLQGGNMAEAHPVGFQWVSEAKARGAKVIHVDPRFTRTSAVADKHIPIRAGSDVVLFGALINYVLANDLWFREYVLSYTNAATIVGEEYRDTEDLHGLFSGFDPETGKYDPTTWAYAAPDGDGRVDSPGEQEHGASASERAAGDELGSGGPSLEHAEVLRDETLQHPRTVFQILKKHYQRYTPEMVSQMCGISEDDFYYLARAITENSGPDRTTCFGYATGWTQHTFGAQFIRSCAILQLLLGNVGRPGGGIMALRGHASIQGSTDIPTLFNLLPGYLPMPRTGLHDSLDDYLTSIASPHQKGYWTNARSYFVSLMKAWYGDAATADNDFCFDYLPHLDGPHGTYQTTVAMLEDQVEGYFVLGQNPAVGSANGRMQRMGMSHLKWMVVRDLALIETANFWKEGPEIDSGELKTEDIETEVFFMPAATHVEKAGSFTQTQRLLQWRHQALPPKEDCQSELSFFYELGQLIRAKLADSTDPRDRPLLDLTWDYPMVDGEPDAESVLREINGYYVGGERDGQTLTAYTEMADDGSTAGGCWIYTGVYADDVNQAARRVPQGGGGVSQREWGWAWPADRRILYNRASADPSGKPWSERKKLIWWDPDAGRWVGDDNPDFPLERDPAARPDPSIGGPEALAGDDPFIMQADGKGWLFAPKGLVDGPLPTHYEAQESPVDNALYPQQQSPARIMFPRTDNLEAPSAGTPGDDVFPFVFTTYRLTEHHTAGGMSRWLPYLSELQPQMFCEVSPELAAERGLSNDGWATIISPRAVIEARVLVTDRMRTLRINGRDVHQIGLPYHWGQGREAVVEGDAANDLIGLALDPNTQIQESKVGSCDIRAGRRPRGSAANELVDDYNRRAGVTIATDSERVTEPDKEIIYPPIEENAAGGEAGVEAGADEENPNDEPGYSRW</sequence>
<dbReference type="PANTHER" id="PTHR43598">
    <property type="entry name" value="TUNGSTEN-CONTAINING FORMYLMETHANOFURAN DEHYDROGENASE 2 SUBUNIT B"/>
    <property type="match status" value="1"/>
</dbReference>
<dbReference type="Pfam" id="PF00384">
    <property type="entry name" value="Molybdopterin"/>
    <property type="match status" value="1"/>
</dbReference>
<accession>A0A7L4YNA3</accession>
<feature type="domain" description="Molybdopterin oxidoreductase" evidence="8">
    <location>
        <begin position="11"/>
        <end position="397"/>
    </location>
</feature>
<dbReference type="GO" id="GO:0030151">
    <property type="term" value="F:molybdenum ion binding"/>
    <property type="evidence" value="ECO:0007669"/>
    <property type="project" value="TreeGrafter"/>
</dbReference>
<dbReference type="Gene3D" id="3.40.50.740">
    <property type="match status" value="1"/>
</dbReference>
<comment type="cofactor">
    <cofactor evidence="1">
        <name>[4Fe-4S] cluster</name>
        <dbReference type="ChEBI" id="CHEBI:49883"/>
    </cofactor>
</comment>
<dbReference type="Pfam" id="PF01568">
    <property type="entry name" value="Molydop_binding"/>
    <property type="match status" value="1"/>
</dbReference>
<name>A0A7L4YNA3_9ACTN</name>
<keyword evidence="5" id="KW-0479">Metal-binding</keyword>
<dbReference type="GO" id="GO:0051539">
    <property type="term" value="F:4 iron, 4 sulfur cluster binding"/>
    <property type="evidence" value="ECO:0007669"/>
    <property type="project" value="UniProtKB-KW"/>
</dbReference>
<keyword evidence="4" id="KW-0411">Iron-sulfur</keyword>
<dbReference type="PANTHER" id="PTHR43598:SF1">
    <property type="entry name" value="FORMATE DEHYDROGENASE-O MAJOR SUBUNIT"/>
    <property type="match status" value="1"/>
</dbReference>
<dbReference type="SUPFAM" id="SSF50692">
    <property type="entry name" value="ADC-like"/>
    <property type="match status" value="1"/>
</dbReference>
<dbReference type="AlphaFoldDB" id="A0A7L4YNA3"/>
<dbReference type="GO" id="GO:0043546">
    <property type="term" value="F:molybdopterin cofactor binding"/>
    <property type="evidence" value="ECO:0007669"/>
    <property type="project" value="InterPro"/>
</dbReference>
<feature type="domain" description="Molybdopterin dinucleotide-binding" evidence="9">
    <location>
        <begin position="733"/>
        <end position="852"/>
    </location>
</feature>
<dbReference type="Gene3D" id="2.40.40.20">
    <property type="match status" value="1"/>
</dbReference>
<dbReference type="GO" id="GO:0009055">
    <property type="term" value="F:electron transfer activity"/>
    <property type="evidence" value="ECO:0007669"/>
    <property type="project" value="TreeGrafter"/>
</dbReference>
<dbReference type="InterPro" id="IPR009010">
    <property type="entry name" value="Asp_de-COase-like_dom_sf"/>
</dbReference>
<evidence type="ECO:0000313" key="10">
    <source>
        <dbReference type="EMBL" id="QHC00522.1"/>
    </source>
</evidence>
<evidence type="ECO:0000256" key="7">
    <source>
        <dbReference type="SAM" id="MobiDB-lite"/>
    </source>
</evidence>
<dbReference type="EMBL" id="CP047156">
    <property type="protein sequence ID" value="QHC00522.1"/>
    <property type="molecule type" value="Genomic_DNA"/>
</dbReference>
<dbReference type="InParanoid" id="A0A7L4YNA3"/>
<dbReference type="KEGG" id="eke:EK0264_09655"/>
<dbReference type="GO" id="GO:0016491">
    <property type="term" value="F:oxidoreductase activity"/>
    <property type="evidence" value="ECO:0007669"/>
    <property type="project" value="UniProtKB-KW"/>
</dbReference>